<gene>
    <name evidence="2" type="ORF">PAMC26577_30975</name>
</gene>
<dbReference type="RefSeq" id="WP_179197494.1">
    <property type="nucleotide sequence ID" value="NZ_NBTZ01000115.1"/>
</dbReference>
<dbReference type="Proteomes" id="UP000195221">
    <property type="component" value="Unassembled WGS sequence"/>
</dbReference>
<dbReference type="AlphaFoldDB" id="A0A242MDT8"/>
<name>A0A242MDT8_CABSO</name>
<evidence type="ECO:0000256" key="1">
    <source>
        <dbReference type="SAM" id="MobiDB-lite"/>
    </source>
</evidence>
<proteinExistence type="predicted"/>
<organism evidence="2 3">
    <name type="scientific">Caballeronia sordidicola</name>
    <name type="common">Burkholderia sordidicola</name>
    <dbReference type="NCBI Taxonomy" id="196367"/>
    <lineage>
        <taxon>Bacteria</taxon>
        <taxon>Pseudomonadati</taxon>
        <taxon>Pseudomonadota</taxon>
        <taxon>Betaproteobacteria</taxon>
        <taxon>Burkholderiales</taxon>
        <taxon>Burkholderiaceae</taxon>
        <taxon>Caballeronia</taxon>
    </lineage>
</organism>
<reference evidence="2 3" key="1">
    <citation type="submission" date="2017-03" db="EMBL/GenBank/DDBJ databases">
        <title>Genome analysis of strain PAMC 26577.</title>
        <authorList>
            <person name="Oh H.-M."/>
            <person name="Yang J.-A."/>
        </authorList>
    </citation>
    <scope>NUCLEOTIDE SEQUENCE [LARGE SCALE GENOMIC DNA]</scope>
    <source>
        <strain evidence="2 3">PAMC 26577</strain>
    </source>
</reference>
<evidence type="ECO:0000313" key="3">
    <source>
        <dbReference type="Proteomes" id="UP000195221"/>
    </source>
</evidence>
<accession>A0A242MDT8</accession>
<sequence length="48" mass="5139">MDLAECAGPSPSADAPEAAGRRAVCDERVRRAVVGRRVLTERCELAAR</sequence>
<dbReference type="EMBL" id="NBTZ01000115">
    <property type="protein sequence ID" value="OTP69466.1"/>
    <property type="molecule type" value="Genomic_DNA"/>
</dbReference>
<feature type="region of interest" description="Disordered" evidence="1">
    <location>
        <begin position="1"/>
        <end position="21"/>
    </location>
</feature>
<comment type="caution">
    <text evidence="2">The sequence shown here is derived from an EMBL/GenBank/DDBJ whole genome shotgun (WGS) entry which is preliminary data.</text>
</comment>
<protein>
    <submittedName>
        <fullName evidence="2">Uncharacterized protein</fullName>
    </submittedName>
</protein>
<evidence type="ECO:0000313" key="2">
    <source>
        <dbReference type="EMBL" id="OTP69466.1"/>
    </source>
</evidence>